<protein>
    <submittedName>
        <fullName evidence="1">Uncharacterized protein</fullName>
    </submittedName>
</protein>
<evidence type="ECO:0000313" key="2">
    <source>
        <dbReference type="Proteomes" id="UP000489600"/>
    </source>
</evidence>
<name>A0A565CDX7_9BRAS</name>
<proteinExistence type="predicted"/>
<dbReference type="AlphaFoldDB" id="A0A565CDX7"/>
<reference evidence="1" key="1">
    <citation type="submission" date="2019-07" db="EMBL/GenBank/DDBJ databases">
        <authorList>
            <person name="Dittberner H."/>
        </authorList>
    </citation>
    <scope>NUCLEOTIDE SEQUENCE [LARGE SCALE GENOMIC DNA]</scope>
</reference>
<gene>
    <name evidence="1" type="ORF">ANE_LOCUS22317</name>
</gene>
<accession>A0A565CDX7</accession>
<organism evidence="1 2">
    <name type="scientific">Arabis nemorensis</name>
    <dbReference type="NCBI Taxonomy" id="586526"/>
    <lineage>
        <taxon>Eukaryota</taxon>
        <taxon>Viridiplantae</taxon>
        <taxon>Streptophyta</taxon>
        <taxon>Embryophyta</taxon>
        <taxon>Tracheophyta</taxon>
        <taxon>Spermatophyta</taxon>
        <taxon>Magnoliopsida</taxon>
        <taxon>eudicotyledons</taxon>
        <taxon>Gunneridae</taxon>
        <taxon>Pentapetalae</taxon>
        <taxon>rosids</taxon>
        <taxon>malvids</taxon>
        <taxon>Brassicales</taxon>
        <taxon>Brassicaceae</taxon>
        <taxon>Arabideae</taxon>
        <taxon>Arabis</taxon>
    </lineage>
</organism>
<dbReference type="Proteomes" id="UP000489600">
    <property type="component" value="Unassembled WGS sequence"/>
</dbReference>
<keyword evidence="2" id="KW-1185">Reference proteome</keyword>
<comment type="caution">
    <text evidence="1">The sequence shown here is derived from an EMBL/GenBank/DDBJ whole genome shotgun (WGS) entry which is preliminary data.</text>
</comment>
<sequence>MAIGPRGAKATRINSVPTDFEFVPIPQVHMDCDTKDAKIMRKTDDIADNDIFNYMYYKSPSIVEEAVLSLTDPGSTHRSSTEKT</sequence>
<evidence type="ECO:0000313" key="1">
    <source>
        <dbReference type="EMBL" id="VVB11873.1"/>
    </source>
</evidence>
<dbReference type="EMBL" id="CABITT030000007">
    <property type="protein sequence ID" value="VVB11873.1"/>
    <property type="molecule type" value="Genomic_DNA"/>
</dbReference>